<dbReference type="EMBL" id="MVOH01000008">
    <property type="protein sequence ID" value="PAU67939.1"/>
    <property type="molecule type" value="Genomic_DNA"/>
</dbReference>
<dbReference type="Proteomes" id="UP000218399">
    <property type="component" value="Unassembled WGS sequence"/>
</dbReference>
<gene>
    <name evidence="1" type="ORF">B1526_0914</name>
</gene>
<protein>
    <submittedName>
        <fullName evidence="1">Uncharacterized protein</fullName>
    </submittedName>
</protein>
<dbReference type="AlphaFoldDB" id="A0A2A2EFF7"/>
<organism evidence="1 2">
    <name type="scientific">Bifidobacterium criceti</name>
    <dbReference type="NCBI Taxonomy" id="1960969"/>
    <lineage>
        <taxon>Bacteria</taxon>
        <taxon>Bacillati</taxon>
        <taxon>Actinomycetota</taxon>
        <taxon>Actinomycetes</taxon>
        <taxon>Bifidobacteriales</taxon>
        <taxon>Bifidobacteriaceae</taxon>
        <taxon>Bifidobacterium</taxon>
    </lineage>
</organism>
<reference evidence="1 2" key="1">
    <citation type="journal article" date="2017" name="ISME J.">
        <title>Unveiling bifidobacterial biogeography across the mammalian branch of the tree of life.</title>
        <authorList>
            <person name="Milani C."/>
            <person name="Mangifesta M."/>
            <person name="Mancabelli L."/>
            <person name="Lugli G.A."/>
            <person name="James K."/>
            <person name="Duranti S."/>
            <person name="Turroni F."/>
            <person name="Ferrario C."/>
            <person name="Ossiprandi M.C."/>
            <person name="van Sinderen D."/>
            <person name="Ventura M."/>
        </authorList>
    </citation>
    <scope>NUCLEOTIDE SEQUENCE [LARGE SCALE GENOMIC DNA]</scope>
    <source>
        <strain evidence="2">Ham19E</strain>
    </source>
</reference>
<evidence type="ECO:0000313" key="2">
    <source>
        <dbReference type="Proteomes" id="UP000218399"/>
    </source>
</evidence>
<evidence type="ECO:0000313" key="1">
    <source>
        <dbReference type="EMBL" id="PAU67939.1"/>
    </source>
</evidence>
<keyword evidence="2" id="KW-1185">Reference proteome</keyword>
<sequence>MFDNGTHVVLRRDGVCVVLKTPVDEMPQVEY</sequence>
<comment type="caution">
    <text evidence="1">The sequence shown here is derived from an EMBL/GenBank/DDBJ whole genome shotgun (WGS) entry which is preliminary data.</text>
</comment>
<name>A0A2A2EFF7_9BIFI</name>
<accession>A0A2A2EFF7</accession>
<proteinExistence type="predicted"/>